<dbReference type="SUPFAM" id="SSF101790">
    <property type="entry name" value="Aminomethyltransferase beta-barrel domain"/>
    <property type="match status" value="1"/>
</dbReference>
<evidence type="ECO:0000313" key="2">
    <source>
        <dbReference type="EMBL" id="KIS36191.1"/>
    </source>
</evidence>
<evidence type="ECO:0000313" key="3">
    <source>
        <dbReference type="Proteomes" id="UP000050700"/>
    </source>
</evidence>
<accession>A0A0D0GY06</accession>
<dbReference type="AlphaFoldDB" id="A0A0D0GY06"/>
<reference evidence="2 3" key="1">
    <citation type="submission" date="2014-05" db="EMBL/GenBank/DDBJ databases">
        <title>Methylome analysis of the phasevarions of Haemophilus influenzae.</title>
        <authorList>
            <person name="Atack J.M."/>
            <person name="Fox K.L."/>
            <person name="Power P.M."/>
            <person name="Clark T."/>
            <person name="Jurcisek J."/>
            <person name="Korlach J."/>
            <person name="Bakaletz L.O."/>
            <person name="Jennings M.P."/>
        </authorList>
    </citation>
    <scope>NUCLEOTIDE SEQUENCE [LARGE SCALE GENOMIC DNA]</scope>
    <source>
        <strain evidence="2 3">1209</strain>
    </source>
</reference>
<dbReference type="GO" id="GO:0016226">
    <property type="term" value="P:iron-sulfur cluster assembly"/>
    <property type="evidence" value="ECO:0007669"/>
    <property type="project" value="TreeGrafter"/>
</dbReference>
<dbReference type="PATRIC" id="fig|727.564.peg.1411"/>
<sequence length="280" mass="31506">MSQFISLTQYQLIEVQGADAEKYLQGQLTSDVVRLASGATTLTAHCDPKGKMNAIYRLFKVSSEQFFLLVKKDILSSGLDALKKYAVFSKVSFDLRDWQIIGVIGEKCGKITPHFSLEIDEQRSILLNETELPVNFNGDEKIWEVADIQAGLPNLSPQTQNEFIPQALNLQAIEQAISFTKGCYIGQETVARAKYRGANKRAMFIFKAQTQQEAEIGSEIEMQLEANWRKTGTITSAVNLDGVLWLQVVMNNDIDSEQQFRLLNSEILLEQVQLPYSITE</sequence>
<dbReference type="InterPro" id="IPR045179">
    <property type="entry name" value="YgfZ/GcvT"/>
</dbReference>
<name>A0A0D0GY06_HAEIF</name>
<dbReference type="RefSeq" id="WP_005662562.1">
    <property type="nucleotide sequence ID" value="NZ_CP089168.1"/>
</dbReference>
<dbReference type="Gene3D" id="3.30.70.1400">
    <property type="entry name" value="Aminomethyltransferase beta-barrel domains"/>
    <property type="match status" value="1"/>
</dbReference>
<dbReference type="InterPro" id="IPR017703">
    <property type="entry name" value="YgfZ/GCV_T_CS"/>
</dbReference>
<proteinExistence type="predicted"/>
<organism evidence="2 3">
    <name type="scientific">Haemophilus influenzae</name>
    <dbReference type="NCBI Taxonomy" id="727"/>
    <lineage>
        <taxon>Bacteria</taxon>
        <taxon>Pseudomonadati</taxon>
        <taxon>Pseudomonadota</taxon>
        <taxon>Gammaproteobacteria</taxon>
        <taxon>Pasteurellales</taxon>
        <taxon>Pasteurellaceae</taxon>
        <taxon>Haemophilus</taxon>
    </lineage>
</organism>
<feature type="domain" description="tRNA-modifying protein YgfZ-like beta-barrel" evidence="1">
    <location>
        <begin position="199"/>
        <end position="263"/>
    </location>
</feature>
<evidence type="ECO:0000259" key="1">
    <source>
        <dbReference type="Pfam" id="PF21130"/>
    </source>
</evidence>
<dbReference type="PANTHER" id="PTHR22602">
    <property type="entry name" value="TRANSFERASE CAF17, MITOCHONDRIAL-RELATED"/>
    <property type="match status" value="1"/>
</dbReference>
<dbReference type="SUPFAM" id="SSF103025">
    <property type="entry name" value="Folate-binding domain"/>
    <property type="match status" value="1"/>
</dbReference>
<dbReference type="InterPro" id="IPR048451">
    <property type="entry name" value="YgfZ_barrel"/>
</dbReference>
<dbReference type="PANTHER" id="PTHR22602:SF0">
    <property type="entry name" value="TRANSFERASE CAF17, MITOCHONDRIAL-RELATED"/>
    <property type="match status" value="1"/>
</dbReference>
<comment type="caution">
    <text evidence="2">The sequence shown here is derived from an EMBL/GenBank/DDBJ whole genome shotgun (WGS) entry which is preliminary data.</text>
</comment>
<dbReference type="EMBL" id="JMQP01000002">
    <property type="protein sequence ID" value="KIS36191.1"/>
    <property type="molecule type" value="Genomic_DNA"/>
</dbReference>
<gene>
    <name evidence="2" type="primary">ygfZ</name>
    <name evidence="2" type="ORF">NTHI1209_01831</name>
</gene>
<protein>
    <submittedName>
        <fullName evidence="2">tRNA-modifying protein ygfZ</fullName>
    </submittedName>
</protein>
<dbReference type="Proteomes" id="UP000050700">
    <property type="component" value="Unassembled WGS sequence"/>
</dbReference>
<dbReference type="Gene3D" id="2.40.30.160">
    <property type="match status" value="1"/>
</dbReference>
<dbReference type="InterPro" id="IPR029043">
    <property type="entry name" value="GcvT/YgfZ_C"/>
</dbReference>
<dbReference type="PIRSF" id="PIRSF006487">
    <property type="entry name" value="GcvT"/>
    <property type="match status" value="1"/>
</dbReference>
<dbReference type="Pfam" id="PF21130">
    <property type="entry name" value="YgfZ_barrel"/>
    <property type="match status" value="1"/>
</dbReference>
<dbReference type="NCBIfam" id="TIGR03317">
    <property type="entry name" value="ygfZ_signature"/>
    <property type="match status" value="1"/>
</dbReference>